<dbReference type="EMBL" id="CAXDID020000061">
    <property type="protein sequence ID" value="CAL6010511.1"/>
    <property type="molecule type" value="Genomic_DNA"/>
</dbReference>
<protein>
    <submittedName>
        <fullName evidence="2">Hypothetical_protein</fullName>
    </submittedName>
</protein>
<reference evidence="1" key="1">
    <citation type="submission" date="2023-06" db="EMBL/GenBank/DDBJ databases">
        <authorList>
            <person name="Kurt Z."/>
        </authorList>
    </citation>
    <scope>NUCLEOTIDE SEQUENCE</scope>
</reference>
<name>A0AA86QSS7_9EUKA</name>
<keyword evidence="3" id="KW-1185">Reference proteome</keyword>
<reference evidence="2 3" key="2">
    <citation type="submission" date="2024-07" db="EMBL/GenBank/DDBJ databases">
        <authorList>
            <person name="Akdeniz Z."/>
        </authorList>
    </citation>
    <scope>NUCLEOTIDE SEQUENCE [LARGE SCALE GENOMIC DNA]</scope>
</reference>
<evidence type="ECO:0000313" key="2">
    <source>
        <dbReference type="EMBL" id="CAL6010511.1"/>
    </source>
</evidence>
<dbReference type="Proteomes" id="UP001642409">
    <property type="component" value="Unassembled WGS sequence"/>
</dbReference>
<evidence type="ECO:0000313" key="1">
    <source>
        <dbReference type="EMBL" id="CAI9958594.1"/>
    </source>
</evidence>
<accession>A0AA86QSS7</accession>
<proteinExistence type="predicted"/>
<dbReference type="EMBL" id="CATOUU010000906">
    <property type="protein sequence ID" value="CAI9958594.1"/>
    <property type="molecule type" value="Genomic_DNA"/>
</dbReference>
<gene>
    <name evidence="2" type="ORF">HINF_LOCUS22123</name>
    <name evidence="1" type="ORF">HINF_LOCUS46239</name>
</gene>
<sequence>MQRRAGQVQQREQTVTLFIQARIHQKDLNELSYKFDIKYYCTSGYVLISNHYFTTPPMFTWQLISTIDFSFSSGLPFIPKSSCASVLNAIRSCGSFWSQTMNFIQLVFVKYNIRQNEIYYSKFQLQQYLQYNGNLIITDIITQLHLLCKILIFDQFHLNNPNKVQIHKRLLLYNIFLNSCSIYYLKFQHSPYIYKNSYTYKHYLPKNYQLYHMYKLRLPTKYIQVCMYKPYFSLLLMQEYMYKLHSAQWNIKAYKYKYFQSLLNKLGYKHKHQITKPNKQVNTCIIHWLIQRLLHKRKLHQLRLRLLYKRKHLLTGWPRLDIYKPCFQCINTQFNRNNC</sequence>
<organism evidence="1">
    <name type="scientific">Hexamita inflata</name>
    <dbReference type="NCBI Taxonomy" id="28002"/>
    <lineage>
        <taxon>Eukaryota</taxon>
        <taxon>Metamonada</taxon>
        <taxon>Diplomonadida</taxon>
        <taxon>Hexamitidae</taxon>
        <taxon>Hexamitinae</taxon>
        <taxon>Hexamita</taxon>
    </lineage>
</organism>
<comment type="caution">
    <text evidence="1">The sequence shown here is derived from an EMBL/GenBank/DDBJ whole genome shotgun (WGS) entry which is preliminary data.</text>
</comment>
<dbReference type="AlphaFoldDB" id="A0AA86QSS7"/>
<evidence type="ECO:0000313" key="3">
    <source>
        <dbReference type="Proteomes" id="UP001642409"/>
    </source>
</evidence>